<evidence type="ECO:0000313" key="2">
    <source>
        <dbReference type="EMBL" id="KAK0594235.1"/>
    </source>
</evidence>
<feature type="region of interest" description="Disordered" evidence="1">
    <location>
        <begin position="27"/>
        <end position="73"/>
    </location>
</feature>
<evidence type="ECO:0000256" key="1">
    <source>
        <dbReference type="SAM" id="MobiDB-lite"/>
    </source>
</evidence>
<sequence length="107" mass="11516">MRHGMLRQLGSPLVLAPKILVPPESIPVPSSVGGAELRHPDLNSEDPAADLNTHRETDSGHGSGSGSSRHYRESLSVPLRKITVVMGAVRGKKIMQFSRPIAMAMIK</sequence>
<accession>A0AA39VVP4</accession>
<reference evidence="2" key="1">
    <citation type="journal article" date="2022" name="Plant J.">
        <title>Strategies of tolerance reflected in two North American maple genomes.</title>
        <authorList>
            <person name="McEvoy S.L."/>
            <person name="Sezen U.U."/>
            <person name="Trouern-Trend A."/>
            <person name="McMahon S.M."/>
            <person name="Schaberg P.G."/>
            <person name="Yang J."/>
            <person name="Wegrzyn J.L."/>
            <person name="Swenson N.G."/>
        </authorList>
    </citation>
    <scope>NUCLEOTIDE SEQUENCE</scope>
    <source>
        <strain evidence="2">NS2018</strain>
    </source>
</reference>
<reference evidence="2" key="2">
    <citation type="submission" date="2023-06" db="EMBL/GenBank/DDBJ databases">
        <authorList>
            <person name="Swenson N.G."/>
            <person name="Wegrzyn J.L."/>
            <person name="Mcevoy S.L."/>
        </authorList>
    </citation>
    <scope>NUCLEOTIDE SEQUENCE</scope>
    <source>
        <strain evidence="2">NS2018</strain>
        <tissue evidence="2">Leaf</tissue>
    </source>
</reference>
<dbReference type="EMBL" id="JAUESC010000091">
    <property type="protein sequence ID" value="KAK0594235.1"/>
    <property type="molecule type" value="Genomic_DNA"/>
</dbReference>
<name>A0AA39VVP4_ACESA</name>
<dbReference type="Proteomes" id="UP001168877">
    <property type="component" value="Unassembled WGS sequence"/>
</dbReference>
<organism evidence="2 3">
    <name type="scientific">Acer saccharum</name>
    <name type="common">Sugar maple</name>
    <dbReference type="NCBI Taxonomy" id="4024"/>
    <lineage>
        <taxon>Eukaryota</taxon>
        <taxon>Viridiplantae</taxon>
        <taxon>Streptophyta</taxon>
        <taxon>Embryophyta</taxon>
        <taxon>Tracheophyta</taxon>
        <taxon>Spermatophyta</taxon>
        <taxon>Magnoliopsida</taxon>
        <taxon>eudicotyledons</taxon>
        <taxon>Gunneridae</taxon>
        <taxon>Pentapetalae</taxon>
        <taxon>rosids</taxon>
        <taxon>malvids</taxon>
        <taxon>Sapindales</taxon>
        <taxon>Sapindaceae</taxon>
        <taxon>Hippocastanoideae</taxon>
        <taxon>Acereae</taxon>
        <taxon>Acer</taxon>
    </lineage>
</organism>
<keyword evidence="3" id="KW-1185">Reference proteome</keyword>
<proteinExistence type="predicted"/>
<comment type="caution">
    <text evidence="2">The sequence shown here is derived from an EMBL/GenBank/DDBJ whole genome shotgun (WGS) entry which is preliminary data.</text>
</comment>
<gene>
    <name evidence="2" type="ORF">LWI29_019620</name>
</gene>
<protein>
    <submittedName>
        <fullName evidence="2">Uncharacterized protein</fullName>
    </submittedName>
</protein>
<evidence type="ECO:0000313" key="3">
    <source>
        <dbReference type="Proteomes" id="UP001168877"/>
    </source>
</evidence>
<dbReference type="AlphaFoldDB" id="A0AA39VVP4"/>